<dbReference type="Ensembl" id="ENSACAT00000017942.4">
    <property type="protein sequence ID" value="ENSACAP00000017596.4"/>
    <property type="gene ID" value="ENSACAG00000017874.4"/>
</dbReference>
<keyword evidence="6" id="KW-1185">Reference proteome</keyword>
<reference evidence="5" key="3">
    <citation type="submission" date="2025-09" db="UniProtKB">
        <authorList>
            <consortium name="Ensembl"/>
        </authorList>
    </citation>
    <scope>IDENTIFICATION</scope>
</reference>
<dbReference type="Gene3D" id="1.20.5.500">
    <property type="entry name" value="Single helix bin"/>
    <property type="match status" value="1"/>
</dbReference>
<keyword evidence="1" id="KW-0403">Intermediate filament</keyword>
<evidence type="ECO:0000256" key="2">
    <source>
        <dbReference type="ARBA" id="ARBA00023054"/>
    </source>
</evidence>
<dbReference type="Gene3D" id="1.20.5.1160">
    <property type="entry name" value="Vasodilator-stimulated phosphoprotein"/>
    <property type="match status" value="1"/>
</dbReference>
<dbReference type="GO" id="GO:0005856">
    <property type="term" value="C:cytoskeleton"/>
    <property type="evidence" value="ECO:0000318"/>
    <property type="project" value="GO_Central"/>
</dbReference>
<dbReference type="GO" id="GO:0045109">
    <property type="term" value="P:intermediate filament organization"/>
    <property type="evidence" value="ECO:0000318"/>
    <property type="project" value="GO_Central"/>
</dbReference>
<dbReference type="GeneTree" id="ENSGT00950000182969"/>
<accession>L7N045</accession>
<dbReference type="eggNOG" id="ENOG502S3P2">
    <property type="taxonomic scope" value="Eukaryota"/>
</dbReference>
<dbReference type="Proteomes" id="UP000001646">
    <property type="component" value="Chromosome 6"/>
</dbReference>
<proteinExistence type="predicted"/>
<dbReference type="PANTHER" id="PTHR23239:SF372">
    <property type="entry name" value="IF ROD DOMAIN-CONTAINING PROTEIN"/>
    <property type="match status" value="1"/>
</dbReference>
<evidence type="ECO:0000313" key="5">
    <source>
        <dbReference type="Ensembl" id="ENSACAP00000017596.4"/>
    </source>
</evidence>
<sequence length="468" mass="53185">MFTLCLSSKHTYTMMYINGSHSNGATSYNVLGASSGASRRCVFPDVGGSNCGGSPSYCGGTAYEGNQDMERGIYGGLDGGPLGNGYICTPSSGFGFSNICFKHLGGGFGIWIQAPLCSCDKKMTMQNLNDRLASYLDNVRYLEEENAQLECKIRDWYDQQGSPNDPKDYNYYYEQTEDLKKQLICATVDCRKLILDIHNNKLTADDFRMRYEAERVFRQDKETDIDSLRQVLDQLTLGRSDLEAQLESFQEELCCLKKNHEEKVKLLTKQAQGNLNVEVNSNPSSELQKALDNLRRRYEAIIEKNVKEIETWYESMTEAINMSKELKDDNNQVVDLKGQLQTLESNLQTQLSLRDTLQDSLAETQCLYNNSLAEIQNQICYMEQQLVELRVKTECLDQEYIRLSDAKCLLEHEIETYCCLLGEEQHDPEIRTSRHGRKFASFICRAMTTLSSVLSDLKSRSMSLPSSF</sequence>
<evidence type="ECO:0000313" key="6">
    <source>
        <dbReference type="Proteomes" id="UP000001646"/>
    </source>
</evidence>
<dbReference type="GO" id="GO:0045095">
    <property type="term" value="C:keratin filament"/>
    <property type="evidence" value="ECO:0000318"/>
    <property type="project" value="GO_Central"/>
</dbReference>
<feature type="coiled-coil region" evidence="3">
    <location>
        <begin position="225"/>
        <end position="252"/>
    </location>
</feature>
<dbReference type="Pfam" id="PF00038">
    <property type="entry name" value="Filament"/>
    <property type="match status" value="1"/>
</dbReference>
<dbReference type="InterPro" id="IPR039008">
    <property type="entry name" value="IF_rod_dom"/>
</dbReference>
<dbReference type="GO" id="GO:0002009">
    <property type="term" value="P:morphogenesis of an epithelium"/>
    <property type="evidence" value="ECO:0000318"/>
    <property type="project" value="GO_Central"/>
</dbReference>
<dbReference type="Gene3D" id="1.20.5.170">
    <property type="match status" value="1"/>
</dbReference>
<evidence type="ECO:0000256" key="1">
    <source>
        <dbReference type="ARBA" id="ARBA00022754"/>
    </source>
</evidence>
<dbReference type="AlphaFoldDB" id="L7N045"/>
<dbReference type="PANTHER" id="PTHR23239">
    <property type="entry name" value="INTERMEDIATE FILAMENT"/>
    <property type="match status" value="1"/>
</dbReference>
<keyword evidence="2 3" id="KW-0175">Coiled coil</keyword>
<dbReference type="InParanoid" id="L7N045"/>
<organism evidence="5 6">
    <name type="scientific">Anolis carolinensis</name>
    <name type="common">Green anole</name>
    <name type="synonym">American chameleon</name>
    <dbReference type="NCBI Taxonomy" id="28377"/>
    <lineage>
        <taxon>Eukaryota</taxon>
        <taxon>Metazoa</taxon>
        <taxon>Chordata</taxon>
        <taxon>Craniata</taxon>
        <taxon>Vertebrata</taxon>
        <taxon>Euteleostomi</taxon>
        <taxon>Lepidosauria</taxon>
        <taxon>Squamata</taxon>
        <taxon>Bifurcata</taxon>
        <taxon>Unidentata</taxon>
        <taxon>Episquamata</taxon>
        <taxon>Toxicofera</taxon>
        <taxon>Iguania</taxon>
        <taxon>Dactyloidae</taxon>
        <taxon>Anolis</taxon>
    </lineage>
</organism>
<feature type="coiled-coil region" evidence="3">
    <location>
        <begin position="284"/>
        <end position="346"/>
    </location>
</feature>
<dbReference type="GO" id="GO:0030855">
    <property type="term" value="P:epithelial cell differentiation"/>
    <property type="evidence" value="ECO:0000318"/>
    <property type="project" value="GO_Central"/>
</dbReference>
<evidence type="ECO:0000256" key="3">
    <source>
        <dbReference type="SAM" id="Coils"/>
    </source>
</evidence>
<dbReference type="SUPFAM" id="SSF64593">
    <property type="entry name" value="Intermediate filament protein, coiled coil region"/>
    <property type="match status" value="2"/>
</dbReference>
<dbReference type="SMART" id="SM01391">
    <property type="entry name" value="Filament"/>
    <property type="match status" value="1"/>
</dbReference>
<protein>
    <recommendedName>
        <fullName evidence="4">IF rod domain-containing protein</fullName>
    </recommendedName>
</protein>
<dbReference type="PROSITE" id="PS51842">
    <property type="entry name" value="IF_ROD_2"/>
    <property type="match status" value="1"/>
</dbReference>
<reference evidence="5 6" key="1">
    <citation type="submission" date="2009-12" db="EMBL/GenBank/DDBJ databases">
        <title>The Genome Sequence of Anolis carolinensis (Green Anole Lizard).</title>
        <authorList>
            <consortium name="The Genome Sequencing Platform"/>
            <person name="Di Palma F."/>
            <person name="Alfoldi J."/>
            <person name="Heiman D."/>
            <person name="Young S."/>
            <person name="Grabherr M."/>
            <person name="Johnson J."/>
            <person name="Lander E.S."/>
            <person name="Lindblad-Toh K."/>
        </authorList>
    </citation>
    <scope>NUCLEOTIDE SEQUENCE [LARGE SCALE GENOMIC DNA]</scope>
    <source>
        <strain evidence="5 6">JBL SC #1</strain>
    </source>
</reference>
<dbReference type="GO" id="GO:0030280">
    <property type="term" value="F:structural constituent of skin epidermis"/>
    <property type="evidence" value="ECO:0000318"/>
    <property type="project" value="GO_Central"/>
</dbReference>
<dbReference type="InterPro" id="IPR002957">
    <property type="entry name" value="Keratin_I"/>
</dbReference>
<dbReference type="STRING" id="28377.ENSACAP00000017596"/>
<dbReference type="Bgee" id="ENSACAG00000017874">
    <property type="expression patterns" value="Expressed in ovary and 1 other cell type or tissue"/>
</dbReference>
<feature type="domain" description="IF rod" evidence="4">
    <location>
        <begin position="121"/>
        <end position="468"/>
    </location>
</feature>
<name>L7N045_ANOCA</name>
<dbReference type="HOGENOM" id="CLU_012560_8_3_1"/>
<dbReference type="PRINTS" id="PR01248">
    <property type="entry name" value="TYPE1KERATIN"/>
</dbReference>
<feature type="coiled-coil region" evidence="3">
    <location>
        <begin position="125"/>
        <end position="159"/>
    </location>
</feature>
<evidence type="ECO:0000259" key="4">
    <source>
        <dbReference type="PROSITE" id="PS51842"/>
    </source>
</evidence>
<reference evidence="5" key="2">
    <citation type="submission" date="2025-08" db="UniProtKB">
        <authorList>
            <consortium name="Ensembl"/>
        </authorList>
    </citation>
    <scope>IDENTIFICATION</scope>
</reference>